<sequence length="148" mass="16704">MPASSSRWTRCRSRWTYWRCRPPCSGATKPNAGEQVLVLESLQTQFADNNGDNYTRQCRGAFFLLEQKAAGVDAWEILDRTELSGEEMMAAARHEYENNLKIRWPIGSILADAVGPLHDGTWYGTRFDFEIIAPANAGLKYNPAAFNQ</sequence>
<evidence type="ECO:0000313" key="2">
    <source>
        <dbReference type="Proteomes" id="UP001596513"/>
    </source>
</evidence>
<reference evidence="2" key="1">
    <citation type="journal article" date="2019" name="Int. J. Syst. Evol. Microbiol.">
        <title>The Global Catalogue of Microorganisms (GCM) 10K type strain sequencing project: providing services to taxonomists for standard genome sequencing and annotation.</title>
        <authorList>
            <consortium name="The Broad Institute Genomics Platform"/>
            <consortium name="The Broad Institute Genome Sequencing Center for Infectious Disease"/>
            <person name="Wu L."/>
            <person name="Ma J."/>
        </authorList>
    </citation>
    <scope>NUCLEOTIDE SEQUENCE [LARGE SCALE GENOMIC DNA]</scope>
    <source>
        <strain evidence="2">JCM 19635</strain>
    </source>
</reference>
<gene>
    <name evidence="1" type="ORF">ACFQT0_19400</name>
</gene>
<accession>A0ABW2U741</accession>
<keyword evidence="2" id="KW-1185">Reference proteome</keyword>
<name>A0ABW2U741_9BACT</name>
<proteinExistence type="predicted"/>
<dbReference type="Proteomes" id="UP001596513">
    <property type="component" value="Unassembled WGS sequence"/>
</dbReference>
<evidence type="ECO:0000313" key="1">
    <source>
        <dbReference type="EMBL" id="MFC7669275.1"/>
    </source>
</evidence>
<dbReference type="RefSeq" id="WP_380204785.1">
    <property type="nucleotide sequence ID" value="NZ_JBHTEK010000001.1"/>
</dbReference>
<organism evidence="1 2">
    <name type="scientific">Hymenobacter humi</name>
    <dbReference type="NCBI Taxonomy" id="1411620"/>
    <lineage>
        <taxon>Bacteria</taxon>
        <taxon>Pseudomonadati</taxon>
        <taxon>Bacteroidota</taxon>
        <taxon>Cytophagia</taxon>
        <taxon>Cytophagales</taxon>
        <taxon>Hymenobacteraceae</taxon>
        <taxon>Hymenobacter</taxon>
    </lineage>
</organism>
<dbReference type="EMBL" id="JBHTEK010000001">
    <property type="protein sequence ID" value="MFC7669275.1"/>
    <property type="molecule type" value="Genomic_DNA"/>
</dbReference>
<comment type="caution">
    <text evidence="1">The sequence shown here is derived from an EMBL/GenBank/DDBJ whole genome shotgun (WGS) entry which is preliminary data.</text>
</comment>
<protein>
    <submittedName>
        <fullName evidence="1">Uncharacterized protein</fullName>
    </submittedName>
</protein>